<dbReference type="PANTHER" id="PTHR33991">
    <property type="entry name" value="DNA REPAIR PROTEIN RECO"/>
    <property type="match status" value="1"/>
</dbReference>
<evidence type="ECO:0000313" key="9">
    <source>
        <dbReference type="EMBL" id="MCQ4839477.1"/>
    </source>
</evidence>
<dbReference type="InterPro" id="IPR022572">
    <property type="entry name" value="DNA_rep/recomb_RecO_N"/>
</dbReference>
<dbReference type="InterPro" id="IPR012340">
    <property type="entry name" value="NA-bd_OB-fold"/>
</dbReference>
<dbReference type="InterPro" id="IPR042242">
    <property type="entry name" value="RecO_C"/>
</dbReference>
<dbReference type="EMBL" id="JANFZH010000010">
    <property type="protein sequence ID" value="MCQ4839477.1"/>
    <property type="molecule type" value="Genomic_DNA"/>
</dbReference>
<gene>
    <name evidence="7 9" type="primary">recO</name>
    <name evidence="9" type="ORF">NE695_06040</name>
</gene>
<name>A0ABT1RXR2_9FIRM</name>
<dbReference type="Gene3D" id="6.20.220.20">
    <property type="entry name" value="Recombination protein O, zinc-binding domain"/>
    <property type="match status" value="1"/>
</dbReference>
<dbReference type="Pfam" id="PF11967">
    <property type="entry name" value="RecO_N"/>
    <property type="match status" value="1"/>
</dbReference>
<evidence type="ECO:0000313" key="10">
    <source>
        <dbReference type="Proteomes" id="UP001524473"/>
    </source>
</evidence>
<comment type="similarity">
    <text evidence="1 7">Belongs to the RecO family.</text>
</comment>
<evidence type="ECO:0000256" key="2">
    <source>
        <dbReference type="ARBA" id="ARBA00021310"/>
    </source>
</evidence>
<dbReference type="InterPro" id="IPR003717">
    <property type="entry name" value="RecO"/>
</dbReference>
<dbReference type="Pfam" id="PF02565">
    <property type="entry name" value="RecO_C"/>
    <property type="match status" value="1"/>
</dbReference>
<evidence type="ECO:0000256" key="7">
    <source>
        <dbReference type="HAMAP-Rule" id="MF_00201"/>
    </source>
</evidence>
<comment type="caution">
    <text evidence="9">The sequence shown here is derived from an EMBL/GenBank/DDBJ whole genome shotgun (WGS) entry which is preliminary data.</text>
</comment>
<keyword evidence="3 7" id="KW-0227">DNA damage</keyword>
<keyword evidence="4 7" id="KW-0233">DNA recombination</keyword>
<keyword evidence="10" id="KW-1185">Reference proteome</keyword>
<dbReference type="InterPro" id="IPR037278">
    <property type="entry name" value="ARFGAP/RecO"/>
</dbReference>
<sequence length="247" mass="28006">MQVKTQGLIIREQTIGESDRLVTVLTRDEGVVRAFARRAKNLKDSKNSATGLLCYSRLNLYKGREKYIINDAFPIEVFFGLRKDIVRLSLAQYFCELAFELVPEGVESAEYLRLVLNGLHFLCEGTKPEALLKPIVELRMLSIAGYMPDLVCCAECGVYEADRMFFKVNRGTIYCEKCYLPKGDPFAVLSRAALTAMRHIIYSDFEKVFSFSITPGAQKELVTAAEAYAVHILQKRPKTLDFYNSLL</sequence>
<dbReference type="Proteomes" id="UP001524473">
    <property type="component" value="Unassembled WGS sequence"/>
</dbReference>
<evidence type="ECO:0000256" key="4">
    <source>
        <dbReference type="ARBA" id="ARBA00023172"/>
    </source>
</evidence>
<dbReference type="HAMAP" id="MF_00201">
    <property type="entry name" value="RecO"/>
    <property type="match status" value="1"/>
</dbReference>
<evidence type="ECO:0000256" key="6">
    <source>
        <dbReference type="ARBA" id="ARBA00033409"/>
    </source>
</evidence>
<protein>
    <recommendedName>
        <fullName evidence="2 7">DNA repair protein RecO</fullName>
    </recommendedName>
    <alternativeName>
        <fullName evidence="6 7">Recombination protein O</fullName>
    </alternativeName>
</protein>
<evidence type="ECO:0000256" key="3">
    <source>
        <dbReference type="ARBA" id="ARBA00022763"/>
    </source>
</evidence>
<dbReference type="PANTHER" id="PTHR33991:SF1">
    <property type="entry name" value="DNA REPAIR PROTEIN RECO"/>
    <property type="match status" value="1"/>
</dbReference>
<dbReference type="Gene3D" id="1.20.1440.120">
    <property type="entry name" value="Recombination protein O, C-terminal domain"/>
    <property type="match status" value="1"/>
</dbReference>
<dbReference type="SUPFAM" id="SSF50249">
    <property type="entry name" value="Nucleic acid-binding proteins"/>
    <property type="match status" value="1"/>
</dbReference>
<keyword evidence="5 7" id="KW-0234">DNA repair</keyword>
<organism evidence="9 10">
    <name type="scientific">Neglectibacter timonensis</name>
    <dbReference type="NCBI Taxonomy" id="1776382"/>
    <lineage>
        <taxon>Bacteria</taxon>
        <taxon>Bacillati</taxon>
        <taxon>Bacillota</taxon>
        <taxon>Clostridia</taxon>
        <taxon>Eubacteriales</taxon>
        <taxon>Oscillospiraceae</taxon>
        <taxon>Neglectibacter</taxon>
    </lineage>
</organism>
<comment type="function">
    <text evidence="7">Involved in DNA repair and RecF pathway recombination.</text>
</comment>
<dbReference type="NCBIfam" id="TIGR00613">
    <property type="entry name" value="reco"/>
    <property type="match status" value="1"/>
</dbReference>
<evidence type="ECO:0000256" key="1">
    <source>
        <dbReference type="ARBA" id="ARBA00007452"/>
    </source>
</evidence>
<accession>A0ABT1RXR2</accession>
<dbReference type="GeneID" id="90532748"/>
<dbReference type="SUPFAM" id="SSF57863">
    <property type="entry name" value="ArfGap/RecO-like zinc finger"/>
    <property type="match status" value="1"/>
</dbReference>
<evidence type="ECO:0000259" key="8">
    <source>
        <dbReference type="Pfam" id="PF11967"/>
    </source>
</evidence>
<reference evidence="9 10" key="1">
    <citation type="submission" date="2022-06" db="EMBL/GenBank/DDBJ databases">
        <title>Isolation of gut microbiota from human fecal samples.</title>
        <authorList>
            <person name="Pamer E.G."/>
            <person name="Barat B."/>
            <person name="Waligurski E."/>
            <person name="Medina S."/>
            <person name="Paddock L."/>
            <person name="Mostad J."/>
        </authorList>
    </citation>
    <scope>NUCLEOTIDE SEQUENCE [LARGE SCALE GENOMIC DNA]</scope>
    <source>
        <strain evidence="9 10">DFI.9.73</strain>
    </source>
</reference>
<feature type="domain" description="DNA replication/recombination mediator RecO N-terminal" evidence="8">
    <location>
        <begin position="1"/>
        <end position="77"/>
    </location>
</feature>
<evidence type="ECO:0000256" key="5">
    <source>
        <dbReference type="ARBA" id="ARBA00023204"/>
    </source>
</evidence>
<proteinExistence type="inferred from homology"/>
<dbReference type="Gene3D" id="2.40.50.140">
    <property type="entry name" value="Nucleic acid-binding proteins"/>
    <property type="match status" value="1"/>
</dbReference>
<dbReference type="RefSeq" id="WP_066864925.1">
    <property type="nucleotide sequence ID" value="NZ_CABKVV010000014.1"/>
</dbReference>